<gene>
    <name evidence="1" type="ORF">KI387_025127</name>
</gene>
<organism evidence="1 2">
    <name type="scientific">Taxus chinensis</name>
    <name type="common">Chinese yew</name>
    <name type="synonym">Taxus wallichiana var. chinensis</name>
    <dbReference type="NCBI Taxonomy" id="29808"/>
    <lineage>
        <taxon>Eukaryota</taxon>
        <taxon>Viridiplantae</taxon>
        <taxon>Streptophyta</taxon>
        <taxon>Embryophyta</taxon>
        <taxon>Tracheophyta</taxon>
        <taxon>Spermatophyta</taxon>
        <taxon>Pinopsida</taxon>
        <taxon>Pinidae</taxon>
        <taxon>Conifers II</taxon>
        <taxon>Cupressales</taxon>
        <taxon>Taxaceae</taxon>
        <taxon>Taxus</taxon>
    </lineage>
</organism>
<reference evidence="1 2" key="1">
    <citation type="journal article" date="2021" name="Nat. Plants">
        <title>The Taxus genome provides insights into paclitaxel biosynthesis.</title>
        <authorList>
            <person name="Xiong X."/>
            <person name="Gou J."/>
            <person name="Liao Q."/>
            <person name="Li Y."/>
            <person name="Zhou Q."/>
            <person name="Bi G."/>
            <person name="Li C."/>
            <person name="Du R."/>
            <person name="Wang X."/>
            <person name="Sun T."/>
            <person name="Guo L."/>
            <person name="Liang H."/>
            <person name="Lu P."/>
            <person name="Wu Y."/>
            <person name="Zhang Z."/>
            <person name="Ro D.K."/>
            <person name="Shang Y."/>
            <person name="Huang S."/>
            <person name="Yan J."/>
        </authorList>
    </citation>
    <scope>NUCLEOTIDE SEQUENCE [LARGE SCALE GENOMIC DNA]</scope>
    <source>
        <strain evidence="1">Ta-2019</strain>
    </source>
</reference>
<name>A0AA38G6Z2_TAXCH</name>
<comment type="caution">
    <text evidence="1">The sequence shown here is derived from an EMBL/GenBank/DDBJ whole genome shotgun (WGS) entry which is preliminary data.</text>
</comment>
<evidence type="ECO:0000313" key="1">
    <source>
        <dbReference type="EMBL" id="KAH9316500.1"/>
    </source>
</evidence>
<accession>A0AA38G6Z2</accession>
<dbReference type="EMBL" id="JAHRHJ020000005">
    <property type="protein sequence ID" value="KAH9316500.1"/>
    <property type="molecule type" value="Genomic_DNA"/>
</dbReference>
<protein>
    <submittedName>
        <fullName evidence="1">Uncharacterized protein</fullName>
    </submittedName>
</protein>
<proteinExistence type="predicted"/>
<sequence length="67" mass="7188">EQVMEARKAGKWDVIRNLRAVIRDSPLLGWGAPTKGIPNDGPSGKGVKSEAYLLVVGMGMVPFGLPR</sequence>
<evidence type="ECO:0000313" key="2">
    <source>
        <dbReference type="Proteomes" id="UP000824469"/>
    </source>
</evidence>
<dbReference type="AlphaFoldDB" id="A0AA38G6Z2"/>
<feature type="non-terminal residue" evidence="1">
    <location>
        <position position="67"/>
    </location>
</feature>
<dbReference type="Proteomes" id="UP000824469">
    <property type="component" value="Unassembled WGS sequence"/>
</dbReference>
<keyword evidence="2" id="KW-1185">Reference proteome</keyword>
<feature type="non-terminal residue" evidence="1">
    <location>
        <position position="1"/>
    </location>
</feature>